<feature type="transmembrane region" description="Helical" evidence="2">
    <location>
        <begin position="128"/>
        <end position="149"/>
    </location>
</feature>
<keyword evidence="4" id="KW-0413">Isomerase</keyword>
<comment type="similarity">
    <text evidence="1">Belongs to the polysaccharide synthase family.</text>
</comment>
<dbReference type="PANTHER" id="PTHR43318:SF1">
    <property type="entry name" value="POLYSACCHARIDE BIOSYNTHESIS PROTEIN EPSC-RELATED"/>
    <property type="match status" value="1"/>
</dbReference>
<evidence type="ECO:0000313" key="4">
    <source>
        <dbReference type="EMBL" id="SAI68591.1"/>
    </source>
</evidence>
<keyword evidence="2" id="KW-0812">Transmembrane</keyword>
<protein>
    <submittedName>
        <fullName evidence="4">Lipopolysaccharide biosynthesis protein</fullName>
        <ecNumber evidence="4">5.1.3.2</ecNumber>
    </submittedName>
</protein>
<keyword evidence="5" id="KW-1185">Reference proteome</keyword>
<reference evidence="4 5" key="1">
    <citation type="submission" date="2016-04" db="EMBL/GenBank/DDBJ databases">
        <authorList>
            <consortium name="Pathogen Informatics"/>
        </authorList>
    </citation>
    <scope>NUCLEOTIDE SEQUENCE [LARGE SCALE GENOMIC DNA]</scope>
    <source>
        <strain evidence="4 5">H044680328</strain>
    </source>
</reference>
<dbReference type="InterPro" id="IPR036291">
    <property type="entry name" value="NAD(P)-bd_dom_sf"/>
</dbReference>
<dbReference type="STRING" id="123899.SAMEA3906487_01338"/>
<dbReference type="Gene3D" id="3.40.50.720">
    <property type="entry name" value="NAD(P)-binding Rossmann-like Domain"/>
    <property type="match status" value="2"/>
</dbReference>
<feature type="transmembrane region" description="Helical" evidence="2">
    <location>
        <begin position="35"/>
        <end position="55"/>
    </location>
</feature>
<feature type="domain" description="Polysaccharide biosynthesis protein CapD-like" evidence="3">
    <location>
        <begin position="304"/>
        <end position="594"/>
    </location>
</feature>
<dbReference type="AlphaFoldDB" id="A0A157RRZ5"/>
<dbReference type="InterPro" id="IPR051203">
    <property type="entry name" value="Polysaccharide_Synthase-Rel"/>
</dbReference>
<keyword evidence="2" id="KW-0472">Membrane</keyword>
<dbReference type="CDD" id="cd05237">
    <property type="entry name" value="UDP_invert_4-6DH_SDR_e"/>
    <property type="match status" value="1"/>
</dbReference>
<evidence type="ECO:0000313" key="5">
    <source>
        <dbReference type="Proteomes" id="UP000076825"/>
    </source>
</evidence>
<dbReference type="EMBL" id="LT546645">
    <property type="protein sequence ID" value="SAI68591.1"/>
    <property type="molecule type" value="Genomic_DNA"/>
</dbReference>
<feature type="transmembrane region" description="Helical" evidence="2">
    <location>
        <begin position="98"/>
        <end position="116"/>
    </location>
</feature>
<evidence type="ECO:0000256" key="2">
    <source>
        <dbReference type="SAM" id="Phobius"/>
    </source>
</evidence>
<dbReference type="PANTHER" id="PTHR43318">
    <property type="entry name" value="UDP-N-ACETYLGLUCOSAMINE 4,6-DEHYDRATASE"/>
    <property type="match status" value="1"/>
</dbReference>
<dbReference type="GO" id="GO:0003978">
    <property type="term" value="F:UDP-glucose 4-epimerase activity"/>
    <property type="evidence" value="ECO:0007669"/>
    <property type="project" value="UniProtKB-EC"/>
</dbReference>
<dbReference type="Pfam" id="PF02719">
    <property type="entry name" value="Polysacc_synt_2"/>
    <property type="match status" value="1"/>
</dbReference>
<sequence>MLQRPLYAYPPGTMFQPVAPIRRTFVNLPRRGKQVLAIAADTCLLFVAFQLASWLRFELFFFDHHYLLFNLVACAAGVSAFAALGLYRYILRYMNERVVLSIMGGIMVSMMAVVTVDRFLELGRGLSRGLLVIYGLVALVLLVGMRIFARRALFPRTGMISAERSIPVIIYGAGGAGSQLASALHAGPHYRVVAVLDDDPRKQGLMMASIRIHAPSRLPALIARHKPRQLLIAMPSASQGRVREIIESVSEHALRIRLVPSMRELVTPSDGPRLRDLQIEDLLGRDPVAPLPDLLGRCVTGRVVMVSGGGGSIGSELCRQILALRPRKLVILEISEAALYLVDQLLRGQADAAEVEIVPVLGSVRDAALCRRVFQTHGVQTIYHAAAYKHVPIVEYNPAEGVLTNAFGTLTLSHCAVQCGVQDFVLISTDKAVRPTNVMGTSKRLAELVLQGLSQTSAATRFSMVRFGNVLGSSGSVVPLFQKQILAGGPITLTHPDITRYFMTIPEAAQLVLQAGSMGESGSVFVLDMGEPVRIVDLAHRMVRLYGLTVRSGPQNDGDIDIQITGLRPGEKLYEELLIGGDVSQTEHPRILKARERDIPYDELMRRLDELQTVLASGDRKALIGLLTKLVPEFHPSTQP</sequence>
<dbReference type="InterPro" id="IPR003869">
    <property type="entry name" value="Polysac_CapD-like"/>
</dbReference>
<organism evidence="4 5">
    <name type="scientific">Bordetella trematum</name>
    <dbReference type="NCBI Taxonomy" id="123899"/>
    <lineage>
        <taxon>Bacteria</taxon>
        <taxon>Pseudomonadati</taxon>
        <taxon>Pseudomonadota</taxon>
        <taxon>Betaproteobacteria</taxon>
        <taxon>Burkholderiales</taxon>
        <taxon>Alcaligenaceae</taxon>
        <taxon>Bordetella</taxon>
    </lineage>
</organism>
<proteinExistence type="inferred from homology"/>
<dbReference type="EC" id="5.1.3.2" evidence="4"/>
<dbReference type="PATRIC" id="fig|123899.6.peg.1314"/>
<keyword evidence="2" id="KW-1133">Transmembrane helix</keyword>
<feature type="transmembrane region" description="Helical" evidence="2">
    <location>
        <begin position="67"/>
        <end position="86"/>
    </location>
</feature>
<evidence type="ECO:0000256" key="1">
    <source>
        <dbReference type="ARBA" id="ARBA00007430"/>
    </source>
</evidence>
<accession>A0A157RRZ5</accession>
<evidence type="ECO:0000259" key="3">
    <source>
        <dbReference type="Pfam" id="PF02719"/>
    </source>
</evidence>
<dbReference type="KEGG" id="btrm:SAMEA390648701338"/>
<dbReference type="Proteomes" id="UP000076825">
    <property type="component" value="Chromosome 1"/>
</dbReference>
<name>A0A157RRZ5_9BORD</name>
<dbReference type="eggNOG" id="COG1086">
    <property type="taxonomic scope" value="Bacteria"/>
</dbReference>
<dbReference type="SUPFAM" id="SSF51735">
    <property type="entry name" value="NAD(P)-binding Rossmann-fold domains"/>
    <property type="match status" value="2"/>
</dbReference>
<dbReference type="Pfam" id="PF13727">
    <property type="entry name" value="CoA_binding_3"/>
    <property type="match status" value="1"/>
</dbReference>
<gene>
    <name evidence="4" type="primary">wlbL</name>
    <name evidence="4" type="ORF">SAMEA3906487_01338</name>
</gene>